<name>A0A086T8L0_HAPC1</name>
<dbReference type="CDD" id="cd22997">
    <property type="entry name" value="GT_LH"/>
    <property type="match status" value="1"/>
</dbReference>
<dbReference type="PANTHER" id="PTHR36587:SF2">
    <property type="entry name" value="EXPRESSION SITE-ASSOCIATED GENE 3 (ESAG3)-LIKE PROTEIN"/>
    <property type="match status" value="1"/>
</dbReference>
<protein>
    <submittedName>
        <fullName evidence="2">Uncharacterized protein</fullName>
    </submittedName>
</protein>
<proteinExistence type="predicted"/>
<accession>A0A086T8L0</accession>
<organism evidence="2 3">
    <name type="scientific">Hapsidospora chrysogenum (strain ATCC 11550 / CBS 779.69 / DSM 880 / IAM 14645 / JCM 23072 / IMI 49137)</name>
    <name type="common">Acremonium chrysogenum</name>
    <dbReference type="NCBI Taxonomy" id="857340"/>
    <lineage>
        <taxon>Eukaryota</taxon>
        <taxon>Fungi</taxon>
        <taxon>Dikarya</taxon>
        <taxon>Ascomycota</taxon>
        <taxon>Pezizomycotina</taxon>
        <taxon>Sordariomycetes</taxon>
        <taxon>Hypocreomycetidae</taxon>
        <taxon>Hypocreales</taxon>
        <taxon>Bionectriaceae</taxon>
        <taxon>Hapsidospora</taxon>
    </lineage>
</organism>
<keyword evidence="1" id="KW-0472">Membrane</keyword>
<evidence type="ECO:0000256" key="1">
    <source>
        <dbReference type="SAM" id="Phobius"/>
    </source>
</evidence>
<dbReference type="HOGENOM" id="CLU_020425_3_1_1"/>
<dbReference type="Proteomes" id="UP000029964">
    <property type="component" value="Unassembled WGS sequence"/>
</dbReference>
<dbReference type="EMBL" id="JPKY01000028">
    <property type="protein sequence ID" value="KFH45692.1"/>
    <property type="molecule type" value="Genomic_DNA"/>
</dbReference>
<keyword evidence="3" id="KW-1185">Reference proteome</keyword>
<keyword evidence="1" id="KW-1133">Transmembrane helix</keyword>
<reference evidence="3" key="1">
    <citation type="journal article" date="2014" name="Genome Announc.">
        <title>Genome sequence and annotation of Acremonium chrysogenum, producer of the beta-lactam antibiotic cephalosporin C.</title>
        <authorList>
            <person name="Terfehr D."/>
            <person name="Dahlmann T.A."/>
            <person name="Specht T."/>
            <person name="Zadra I."/>
            <person name="Kuernsteiner H."/>
            <person name="Kueck U."/>
        </authorList>
    </citation>
    <scope>NUCLEOTIDE SEQUENCE [LARGE SCALE GENOMIC DNA]</scope>
    <source>
        <strain evidence="3">ATCC 11550 / CBS 779.69 / DSM 880 / IAM 14645 / JCM 23072 / IMI 49137</strain>
    </source>
</reference>
<gene>
    <name evidence="2" type="ORF">ACRE_034850</name>
</gene>
<feature type="transmembrane region" description="Helical" evidence="1">
    <location>
        <begin position="12"/>
        <end position="29"/>
    </location>
</feature>
<keyword evidence="1" id="KW-0812">Transmembrane</keyword>
<dbReference type="AlphaFoldDB" id="A0A086T8L0"/>
<sequence>MLSCCGPRRQTFIFFTVFTLALFILFYNHNDFPDRVPQLLGPEPPPKPSERLTIQATTLDELAKVHLLLPAASGRTSLCKTLLTAAVLDYPVPTLISWDQTFKDDHLIGGGRHVAKIEKIYEWLQAQPDSRKDDLVIVVDAYGGFNYHTDRESIDAHLDGDVWFQLPLEVLVQRYHAVNDMANRDLKERLGEAYEREGIKQTILFGATKQCTPSDAASSACYPVPESPLPPYLYGEYTDDMNLNHNAHRTRYLSSAYILGPVRDMRAMFRRASEKAARAARSPTGPAEAELGFDAALDLGSDQAIFSHMFGEQEYQREVLRRGYGEAARGPTVVEGTVIDDVLDPGIPHEEVPQHEKQEGDNPFEFGIGLDYWSDLGMQTALSEDDARWLTYRDPISPQMLTRHRQHWNCPPEVEGALPEEVLGSSNLPRAAASDSSAFSPQHGWDEIPLYTNICLDTIPVIVNHNGNKEQRERDWSEMWPQLHGRQLIEEILDREEGDIEGEYRGGAYDGLGGQYMKWGQLCPASVERELYRDT</sequence>
<evidence type="ECO:0000313" key="2">
    <source>
        <dbReference type="EMBL" id="KFH45692.1"/>
    </source>
</evidence>
<comment type="caution">
    <text evidence="2">The sequence shown here is derived from an EMBL/GenBank/DDBJ whole genome shotgun (WGS) entry which is preliminary data.</text>
</comment>
<dbReference type="OrthoDB" id="422736at2759"/>
<dbReference type="STRING" id="857340.A0A086T8L0"/>
<evidence type="ECO:0000313" key="3">
    <source>
        <dbReference type="Proteomes" id="UP000029964"/>
    </source>
</evidence>
<dbReference type="PANTHER" id="PTHR36587">
    <property type="entry name" value="EXPRESSION SITE-ASSOCIATED GENE 3 (ESAG3)-LIKE PROTEIN"/>
    <property type="match status" value="1"/>
</dbReference>